<dbReference type="Pfam" id="PF18721">
    <property type="entry name" value="CxC6"/>
    <property type="match status" value="1"/>
</dbReference>
<dbReference type="Proteomes" id="UP000297245">
    <property type="component" value="Unassembled WGS sequence"/>
</dbReference>
<evidence type="ECO:0000259" key="2">
    <source>
        <dbReference type="Pfam" id="PF18721"/>
    </source>
</evidence>
<dbReference type="InterPro" id="IPR041539">
    <property type="entry name" value="CxC5"/>
</dbReference>
<dbReference type="AlphaFoldDB" id="A0A4S8L015"/>
<reference evidence="3 4" key="1">
    <citation type="journal article" date="2019" name="Nat. Ecol. Evol.">
        <title>Megaphylogeny resolves global patterns of mushroom evolution.</title>
        <authorList>
            <person name="Varga T."/>
            <person name="Krizsan K."/>
            <person name="Foldi C."/>
            <person name="Dima B."/>
            <person name="Sanchez-Garcia M."/>
            <person name="Sanchez-Ramirez S."/>
            <person name="Szollosi G.J."/>
            <person name="Szarkandi J.G."/>
            <person name="Papp V."/>
            <person name="Albert L."/>
            <person name="Andreopoulos W."/>
            <person name="Angelini C."/>
            <person name="Antonin V."/>
            <person name="Barry K.W."/>
            <person name="Bougher N.L."/>
            <person name="Buchanan P."/>
            <person name="Buyck B."/>
            <person name="Bense V."/>
            <person name="Catcheside P."/>
            <person name="Chovatia M."/>
            <person name="Cooper J."/>
            <person name="Damon W."/>
            <person name="Desjardin D."/>
            <person name="Finy P."/>
            <person name="Geml J."/>
            <person name="Haridas S."/>
            <person name="Hughes K."/>
            <person name="Justo A."/>
            <person name="Karasinski D."/>
            <person name="Kautmanova I."/>
            <person name="Kiss B."/>
            <person name="Kocsube S."/>
            <person name="Kotiranta H."/>
            <person name="LaButti K.M."/>
            <person name="Lechner B.E."/>
            <person name="Liimatainen K."/>
            <person name="Lipzen A."/>
            <person name="Lukacs Z."/>
            <person name="Mihaltcheva S."/>
            <person name="Morgado L.N."/>
            <person name="Niskanen T."/>
            <person name="Noordeloos M.E."/>
            <person name="Ohm R.A."/>
            <person name="Ortiz-Santana B."/>
            <person name="Ovrebo C."/>
            <person name="Racz N."/>
            <person name="Riley R."/>
            <person name="Savchenko A."/>
            <person name="Shiryaev A."/>
            <person name="Soop K."/>
            <person name="Spirin V."/>
            <person name="Szebenyi C."/>
            <person name="Tomsovsky M."/>
            <person name="Tulloss R.E."/>
            <person name="Uehling J."/>
            <person name="Grigoriev I.V."/>
            <person name="Vagvolgyi C."/>
            <person name="Papp T."/>
            <person name="Martin F.M."/>
            <person name="Miettinen O."/>
            <person name="Hibbett D.S."/>
            <person name="Nagy L.G."/>
        </authorList>
    </citation>
    <scope>NUCLEOTIDE SEQUENCE [LARGE SCALE GENOMIC DNA]</scope>
    <source>
        <strain evidence="3 4">CBS 962.96</strain>
    </source>
</reference>
<dbReference type="OrthoDB" id="2501483at2759"/>
<sequence length="607" mass="69639">MSTLLQAARTITEVSGNVAGILVSQLVAFLMVSSRIKNNILLLYPSNYNPSTVPPLLPDESIAFLQRTCNLNKEAVEACWDALKEDVWHGDKVLRGVEHDKALQQTFQKHGGELYPSFRSLWPPFPFCINPNCKYVINSNGRKLQRAIEHEGILYTANMGPIPVRTHQFTCDGCGFVYHPDYYVQTDPETDKRRRIYYNKEELPEVLQVSTHHFIETVLVRMWRSNMVHAWVSASNCARVYEDCWPDVALPLDWTVDAILRYEYVYDGFKILSLLEFHRRRQSVFYVPQSIEQSHRFDDAMEEMNQHIKRHGQPEIDHRCDKCVRHLFKDSKVLEVFAVICDGVTVGRPCCGVPHCEGRLVSNRNAFCETHADKNMVCRVKGCTQLIHAEGAKACTNPEHQAAEKRYTEAGTARSLNGGRMFCRTTCRSLNRTAGTEPRTAAFQLKQRYERARRADEAANVEWDQGEELDTGSDAMYDAIVEDSTNKRKSKTLRAQFGRRRTHNEQLIIAPCGMVLSRETFFHSEAFSAVARFFMSTFENHRKPNHFIFDSNCILSKHVRNHKDERVRTFFEMLASQSMFFTSKASILTRTSGVGLSVIHGNFRTVK</sequence>
<evidence type="ECO:0000313" key="3">
    <source>
        <dbReference type="EMBL" id="THU81694.1"/>
    </source>
</evidence>
<evidence type="ECO:0000313" key="4">
    <source>
        <dbReference type="Proteomes" id="UP000297245"/>
    </source>
</evidence>
<keyword evidence="4" id="KW-1185">Reference proteome</keyword>
<name>A0A4S8L015_DENBC</name>
<accession>A0A4S8L015</accession>
<dbReference type="Pfam" id="PF18718">
    <property type="entry name" value="CxC5"/>
    <property type="match status" value="1"/>
</dbReference>
<dbReference type="InterPro" id="IPR040898">
    <property type="entry name" value="CxC6"/>
</dbReference>
<gene>
    <name evidence="3" type="ORF">K435DRAFT_972258</name>
</gene>
<evidence type="ECO:0008006" key="5">
    <source>
        <dbReference type="Google" id="ProtNLM"/>
    </source>
</evidence>
<feature type="domain" description="CxC6 like cysteine cluster associated with KDZ" evidence="2">
    <location>
        <begin position="340"/>
        <end position="405"/>
    </location>
</feature>
<dbReference type="EMBL" id="ML179786">
    <property type="protein sequence ID" value="THU81694.1"/>
    <property type="molecule type" value="Genomic_DNA"/>
</dbReference>
<organism evidence="3 4">
    <name type="scientific">Dendrothele bispora (strain CBS 962.96)</name>
    <dbReference type="NCBI Taxonomy" id="1314807"/>
    <lineage>
        <taxon>Eukaryota</taxon>
        <taxon>Fungi</taxon>
        <taxon>Dikarya</taxon>
        <taxon>Basidiomycota</taxon>
        <taxon>Agaricomycotina</taxon>
        <taxon>Agaricomycetes</taxon>
        <taxon>Agaricomycetidae</taxon>
        <taxon>Agaricales</taxon>
        <taxon>Agaricales incertae sedis</taxon>
        <taxon>Dendrothele</taxon>
    </lineage>
</organism>
<proteinExistence type="predicted"/>
<evidence type="ECO:0000259" key="1">
    <source>
        <dbReference type="Pfam" id="PF18718"/>
    </source>
</evidence>
<feature type="domain" description="CxC5 like cysteine cluster associated with KDZ" evidence="1">
    <location>
        <begin position="118"/>
        <end position="244"/>
    </location>
</feature>
<protein>
    <recommendedName>
        <fullName evidence="5">CxC5 like cysteine cluster associated with KDZ domain-containing protein</fullName>
    </recommendedName>
</protein>